<dbReference type="InterPro" id="IPR000073">
    <property type="entry name" value="AB_hydrolase_1"/>
</dbReference>
<evidence type="ECO:0000313" key="2">
    <source>
        <dbReference type="EMBL" id="BAH34997.1"/>
    </source>
</evidence>
<evidence type="ECO:0000259" key="1">
    <source>
        <dbReference type="Pfam" id="PF12697"/>
    </source>
</evidence>
<dbReference type="KEGG" id="rer:RER_42890"/>
<gene>
    <name evidence="2" type="ordered locus">RER_42890</name>
</gene>
<name>C1A312_RHOE4</name>
<reference evidence="3" key="1">
    <citation type="submission" date="2005-03" db="EMBL/GenBank/DDBJ databases">
        <title>Comparison of the complete genome sequences of Rhodococcus erythropolis PR4 and Rhodococcus opacus B4.</title>
        <authorList>
            <person name="Takarada H."/>
            <person name="Sekine M."/>
            <person name="Hosoyama A."/>
            <person name="Yamada R."/>
            <person name="Fujisawa T."/>
            <person name="Omata S."/>
            <person name="Shimizu A."/>
            <person name="Tsukatani N."/>
            <person name="Tanikawa S."/>
            <person name="Fujita N."/>
            <person name="Harayama S."/>
        </authorList>
    </citation>
    <scope>NUCLEOTIDE SEQUENCE [LARGE SCALE GENOMIC DNA]</scope>
    <source>
        <strain evidence="3">PR4 / NBRC 100887</strain>
    </source>
</reference>
<dbReference type="EMBL" id="AP008957">
    <property type="protein sequence ID" value="BAH34997.1"/>
    <property type="molecule type" value="Genomic_DNA"/>
</dbReference>
<accession>C1A312</accession>
<feature type="domain" description="AB hydrolase-1" evidence="1">
    <location>
        <begin position="360"/>
        <end position="536"/>
    </location>
</feature>
<proteinExistence type="predicted"/>
<dbReference type="InterPro" id="IPR029058">
    <property type="entry name" value="AB_hydrolase_fold"/>
</dbReference>
<dbReference type="AlphaFoldDB" id="C1A312"/>
<evidence type="ECO:0000313" key="3">
    <source>
        <dbReference type="Proteomes" id="UP000002204"/>
    </source>
</evidence>
<dbReference type="SUPFAM" id="SSF53474">
    <property type="entry name" value="alpha/beta-Hydrolases"/>
    <property type="match status" value="2"/>
</dbReference>
<dbReference type="Gene3D" id="3.40.50.1820">
    <property type="entry name" value="alpha/beta hydrolase"/>
    <property type="match status" value="2"/>
</dbReference>
<dbReference type="Pfam" id="PF12697">
    <property type="entry name" value="Abhydrolase_6"/>
    <property type="match status" value="1"/>
</dbReference>
<dbReference type="Proteomes" id="UP000002204">
    <property type="component" value="Chromosome"/>
</dbReference>
<dbReference type="GO" id="GO:0003824">
    <property type="term" value="F:catalytic activity"/>
    <property type="evidence" value="ECO:0007669"/>
    <property type="project" value="UniProtKB-ARBA"/>
</dbReference>
<protein>
    <recommendedName>
        <fullName evidence="1">AB hydrolase-1 domain-containing protein</fullName>
    </recommendedName>
</protein>
<organism evidence="2 3">
    <name type="scientific">Rhodococcus erythropolis (strain PR4 / NBRC 100887)</name>
    <dbReference type="NCBI Taxonomy" id="234621"/>
    <lineage>
        <taxon>Bacteria</taxon>
        <taxon>Bacillati</taxon>
        <taxon>Actinomycetota</taxon>
        <taxon>Actinomycetes</taxon>
        <taxon>Mycobacteriales</taxon>
        <taxon>Nocardiaceae</taxon>
        <taxon>Rhodococcus</taxon>
        <taxon>Rhodococcus erythropolis group</taxon>
    </lineage>
</organism>
<dbReference type="HOGENOM" id="CLU_029181_0_0_11"/>
<reference evidence="2 3" key="2">
    <citation type="journal article" date="2006" name="Environ. Microbiol.">
        <title>Sequence analysis of three plasmids harboured in Rhodococcus erythropolis strain PR4.</title>
        <authorList>
            <person name="Sekine M."/>
            <person name="Tanikawa S."/>
            <person name="Omata S."/>
            <person name="Saito M."/>
            <person name="Fujisawa T."/>
            <person name="Tsukatani N."/>
            <person name="Tajima T."/>
            <person name="Sekigawa T."/>
            <person name="Kosugi H."/>
            <person name="Matsuo Y."/>
            <person name="Nishiko R."/>
            <person name="Imamura K."/>
            <person name="Ito M."/>
            <person name="Narita H."/>
            <person name="Tago S."/>
            <person name="Fujita N."/>
            <person name="Harayama S."/>
        </authorList>
    </citation>
    <scope>NUCLEOTIDE SEQUENCE [LARGE SCALE GENOMIC DNA]</scope>
    <source>
        <strain evidence="3">PR4 / NBRC 100887</strain>
    </source>
</reference>
<sequence>MASNRLLVCLLATYRQPILTGVITIETQLATWFGSADRPLLGFVHVPSSGTVREAVVMCPPLGKEHIDTYRGMRLLGEKLAAQGMAAFRFEYAGVGDSAGAEDDPDALTLWLKSIVSAVDYVRRAGAESVSIVGLRVGALLAASALQECGAVNSIVLWDPILTGRNYLREQRAFYAISVGEDDPADSRVSIMGGVLAPECADQLSRLRITGPFLGRPRTLLAVKSSVLDSRAVAGLAATLDPEMMILENHDAFTSPPSFYVDIPYTHISEIAQWLDRHAPTSSSAFTPAITTTARVAVTEVGEEVFETLERFGAQELFAIRTHPATSPESEAGNISTTDAPPERGLLFFTTAIEHRVGPGRSWVTIAREAAALSVTSLRFDRRGVGDSGPIDADNPTSVYSHAADEDARTAVAALGADPRNLVMTGLCSGAWTSASMALQMGARSTILVNMILWSVRRKKSLMDAVLPEAPRIDPGAETTKLPLRGRVKGVLQSRLPYPAWKLLGIRGITQVPEVMLEALCKRGVDTTVILSPADAAWFNQQRGPEGVARMTHRGQTFNAIMPPVGDHPSYHRDLRNIVQTKAISSIAKAFGITTVPRADTANANRFIA</sequence>
<dbReference type="eggNOG" id="COG1073">
    <property type="taxonomic scope" value="Bacteria"/>
</dbReference>